<proteinExistence type="predicted"/>
<name>A0A8X6VWH4_TRICX</name>
<evidence type="ECO:0000313" key="1">
    <source>
        <dbReference type="EMBL" id="GFY23858.1"/>
    </source>
</evidence>
<gene>
    <name evidence="1" type="ORF">TNCV_3536521</name>
</gene>
<organism evidence="1 2">
    <name type="scientific">Trichonephila clavipes</name>
    <name type="common">Golden silk orbweaver</name>
    <name type="synonym">Nephila clavipes</name>
    <dbReference type="NCBI Taxonomy" id="2585209"/>
    <lineage>
        <taxon>Eukaryota</taxon>
        <taxon>Metazoa</taxon>
        <taxon>Ecdysozoa</taxon>
        <taxon>Arthropoda</taxon>
        <taxon>Chelicerata</taxon>
        <taxon>Arachnida</taxon>
        <taxon>Araneae</taxon>
        <taxon>Araneomorphae</taxon>
        <taxon>Entelegynae</taxon>
        <taxon>Araneoidea</taxon>
        <taxon>Nephilidae</taxon>
        <taxon>Trichonephila</taxon>
    </lineage>
</organism>
<keyword evidence="2" id="KW-1185">Reference proteome</keyword>
<comment type="caution">
    <text evidence="1">The sequence shown here is derived from an EMBL/GenBank/DDBJ whole genome shotgun (WGS) entry which is preliminary data.</text>
</comment>
<accession>A0A8X6VWH4</accession>
<protein>
    <submittedName>
        <fullName evidence="1">Uncharacterized protein</fullName>
    </submittedName>
</protein>
<evidence type="ECO:0000313" key="2">
    <source>
        <dbReference type="Proteomes" id="UP000887159"/>
    </source>
</evidence>
<reference evidence="1" key="1">
    <citation type="submission" date="2020-08" db="EMBL/GenBank/DDBJ databases">
        <title>Multicomponent nature underlies the extraordinary mechanical properties of spider dragline silk.</title>
        <authorList>
            <person name="Kono N."/>
            <person name="Nakamura H."/>
            <person name="Mori M."/>
            <person name="Yoshida Y."/>
            <person name="Ohtoshi R."/>
            <person name="Malay A.D."/>
            <person name="Moran D.A.P."/>
            <person name="Tomita M."/>
            <person name="Numata K."/>
            <person name="Arakawa K."/>
        </authorList>
    </citation>
    <scope>NUCLEOTIDE SEQUENCE</scope>
</reference>
<sequence length="72" mass="8447">MRRPPYPSRELVAGEFERLKTSRIADVEIKVLTWRGVEVRRLRCQLRLLTGIPNYETLVYKFSQSANHRSAS</sequence>
<dbReference type="AlphaFoldDB" id="A0A8X6VWH4"/>
<dbReference type="Proteomes" id="UP000887159">
    <property type="component" value="Unassembled WGS sequence"/>
</dbReference>
<dbReference type="EMBL" id="BMAU01021367">
    <property type="protein sequence ID" value="GFY23858.1"/>
    <property type="molecule type" value="Genomic_DNA"/>
</dbReference>